<name>A0A1H6BNY5_9ACTN</name>
<dbReference type="CDD" id="cd02603">
    <property type="entry name" value="HAD_sEH-N_like"/>
    <property type="match status" value="1"/>
</dbReference>
<dbReference type="RefSeq" id="WP_103939091.1">
    <property type="nucleotide sequence ID" value="NZ_FNVO01000007.1"/>
</dbReference>
<dbReference type="GO" id="GO:0016787">
    <property type="term" value="F:hydrolase activity"/>
    <property type="evidence" value="ECO:0007669"/>
    <property type="project" value="UniProtKB-KW"/>
</dbReference>
<dbReference type="PANTHER" id="PTHR43611:SF3">
    <property type="entry name" value="FLAVIN MONONUCLEOTIDE HYDROLASE 1, CHLOROPLATIC"/>
    <property type="match status" value="1"/>
</dbReference>
<evidence type="ECO:0000313" key="2">
    <source>
        <dbReference type="Proteomes" id="UP000236723"/>
    </source>
</evidence>
<dbReference type="Pfam" id="PF00702">
    <property type="entry name" value="Hydrolase"/>
    <property type="match status" value="1"/>
</dbReference>
<dbReference type="InterPro" id="IPR006439">
    <property type="entry name" value="HAD-SF_hydro_IA"/>
</dbReference>
<dbReference type="PANTHER" id="PTHR43611">
    <property type="entry name" value="ALPHA-D-GLUCOSE 1-PHOSPHATE PHOSPHATASE"/>
    <property type="match status" value="1"/>
</dbReference>
<dbReference type="NCBIfam" id="TIGR01509">
    <property type="entry name" value="HAD-SF-IA-v3"/>
    <property type="match status" value="1"/>
</dbReference>
<reference evidence="2" key="1">
    <citation type="submission" date="2016-10" db="EMBL/GenBank/DDBJ databases">
        <authorList>
            <person name="Varghese N."/>
            <person name="Submissions S."/>
        </authorList>
    </citation>
    <scope>NUCLEOTIDE SEQUENCE [LARGE SCALE GENOMIC DNA]</scope>
    <source>
        <strain evidence="2">DSM 43163</strain>
    </source>
</reference>
<keyword evidence="2" id="KW-1185">Reference proteome</keyword>
<dbReference type="EMBL" id="FNVO01000007">
    <property type="protein sequence ID" value="SEG62117.1"/>
    <property type="molecule type" value="Genomic_DNA"/>
</dbReference>
<dbReference type="Proteomes" id="UP000236723">
    <property type="component" value="Unassembled WGS sequence"/>
</dbReference>
<organism evidence="1 2">
    <name type="scientific">Thermomonospora echinospora</name>
    <dbReference type="NCBI Taxonomy" id="1992"/>
    <lineage>
        <taxon>Bacteria</taxon>
        <taxon>Bacillati</taxon>
        <taxon>Actinomycetota</taxon>
        <taxon>Actinomycetes</taxon>
        <taxon>Streptosporangiales</taxon>
        <taxon>Thermomonosporaceae</taxon>
        <taxon>Thermomonospora</taxon>
    </lineage>
</organism>
<keyword evidence="1" id="KW-0378">Hydrolase</keyword>
<dbReference type="AlphaFoldDB" id="A0A1H6BNY5"/>
<dbReference type="SFLD" id="SFLDG01129">
    <property type="entry name" value="C1.5:_HAD__Beta-PGM__Phosphata"/>
    <property type="match status" value="1"/>
</dbReference>
<dbReference type="Gene3D" id="3.40.50.1000">
    <property type="entry name" value="HAD superfamily/HAD-like"/>
    <property type="match status" value="1"/>
</dbReference>
<dbReference type="SFLD" id="SFLDS00003">
    <property type="entry name" value="Haloacid_Dehalogenase"/>
    <property type="match status" value="1"/>
</dbReference>
<dbReference type="SUPFAM" id="SSF56784">
    <property type="entry name" value="HAD-like"/>
    <property type="match status" value="1"/>
</dbReference>
<dbReference type="InterPro" id="IPR023214">
    <property type="entry name" value="HAD_sf"/>
</dbReference>
<dbReference type="OrthoDB" id="9797415at2"/>
<accession>A0A1H6BNY5</accession>
<evidence type="ECO:0000313" key="1">
    <source>
        <dbReference type="EMBL" id="SEG62117.1"/>
    </source>
</evidence>
<dbReference type="InterPro" id="IPR036412">
    <property type="entry name" value="HAD-like_sf"/>
</dbReference>
<gene>
    <name evidence="1" type="ORF">SAMN04489712_107274</name>
</gene>
<proteinExistence type="predicted"/>
<protein>
    <submittedName>
        <fullName evidence="1">Putative hydrolase of the HAD superfamily</fullName>
    </submittedName>
</protein>
<sequence>MCEVILFDLYGVLACDQSERAKRHIEGLAGVPEGSAAFWDAYWACRPAYDAGLPAGDYWRAVAGRLGTAFGDVAALVEADLESWSEVDETMAALVAELADQGHRLGLLSNIVADLVTVMEERHGRLLSRFDTLTYSCRIGVAKPDPRAYQICARRLGVEPSRVLFFDDNEMNVLAARRVGMSAEVFTSPDQVRRALDARSA</sequence>